<dbReference type="CDD" id="cd09245">
    <property type="entry name" value="BRO1_UmRIM23-like"/>
    <property type="match status" value="1"/>
</dbReference>
<dbReference type="PANTHER" id="PTHR40463:SF1">
    <property type="entry name" value="PH-RESPONSE REGULATOR PROTEIN PALC"/>
    <property type="match status" value="1"/>
</dbReference>
<accession>A0A0D2AY31</accession>
<dbReference type="STRING" id="253628.A0A0D2AY31"/>
<organism evidence="5 6">
    <name type="scientific">Verruconis gallopava</name>
    <dbReference type="NCBI Taxonomy" id="253628"/>
    <lineage>
        <taxon>Eukaryota</taxon>
        <taxon>Fungi</taxon>
        <taxon>Dikarya</taxon>
        <taxon>Ascomycota</taxon>
        <taxon>Pezizomycotina</taxon>
        <taxon>Dothideomycetes</taxon>
        <taxon>Pleosporomycetidae</taxon>
        <taxon>Venturiales</taxon>
        <taxon>Sympoventuriaceae</taxon>
        <taxon>Verruconis</taxon>
    </lineage>
</organism>
<dbReference type="Proteomes" id="UP000053259">
    <property type="component" value="Unassembled WGS sequence"/>
</dbReference>
<reference evidence="5 6" key="1">
    <citation type="submission" date="2015-01" db="EMBL/GenBank/DDBJ databases">
        <title>The Genome Sequence of Ochroconis gallopava CBS43764.</title>
        <authorList>
            <consortium name="The Broad Institute Genomics Platform"/>
            <person name="Cuomo C."/>
            <person name="de Hoog S."/>
            <person name="Gorbushina A."/>
            <person name="Stielow B."/>
            <person name="Teixiera M."/>
            <person name="Abouelleil A."/>
            <person name="Chapman S.B."/>
            <person name="Priest M."/>
            <person name="Young S.K."/>
            <person name="Wortman J."/>
            <person name="Nusbaum C."/>
            <person name="Birren B."/>
        </authorList>
    </citation>
    <scope>NUCLEOTIDE SEQUENCE [LARGE SCALE GENOMIC DNA]</scope>
    <source>
        <strain evidence="5 6">CBS 43764</strain>
    </source>
</reference>
<evidence type="ECO:0000256" key="3">
    <source>
        <dbReference type="SAM" id="MobiDB-lite"/>
    </source>
</evidence>
<dbReference type="GeneID" id="27312825"/>
<dbReference type="Pfam" id="PF03097">
    <property type="entry name" value="BRO1"/>
    <property type="match status" value="1"/>
</dbReference>
<dbReference type="HOGENOM" id="CLU_023703_0_0_1"/>
<feature type="compositionally biased region" description="Acidic residues" evidence="3">
    <location>
        <begin position="452"/>
        <end position="462"/>
    </location>
</feature>
<dbReference type="PROSITE" id="PS51180">
    <property type="entry name" value="BRO1"/>
    <property type="match status" value="1"/>
</dbReference>
<feature type="domain" description="BRO1" evidence="4">
    <location>
        <begin position="1"/>
        <end position="486"/>
    </location>
</feature>
<evidence type="ECO:0000256" key="1">
    <source>
        <dbReference type="ARBA" id="ARBA00010997"/>
    </source>
</evidence>
<evidence type="ECO:0000313" key="6">
    <source>
        <dbReference type="Proteomes" id="UP000053259"/>
    </source>
</evidence>
<dbReference type="InterPro" id="IPR004328">
    <property type="entry name" value="BRO1_dom"/>
</dbReference>
<dbReference type="GO" id="GO:0071467">
    <property type="term" value="P:cellular response to pH"/>
    <property type="evidence" value="ECO:0007669"/>
    <property type="project" value="InterPro"/>
</dbReference>
<sequence length="486" mass="53091">MPFPFALPTTAHLSFAASLTSSTHPSLPTAATSSRALVRDTLKRHKRLPAAQKPGNLSSVLNALNDYIPYLFALDAGLSNGSVCGEEVDVVLIREVESEWRACLSSRPVGREPQRVKVKSLEGELGFVLGSLGCTYFLLARAQLRPLYERAGAPLSEEQRKKAVATAVGYLLQAHAVFNYLLQRASGSAHAAQSESEKAKGTSHVADITPSTYSALASMALAEATLIAVLKDDPFPAAVADERNPNNKDWMFKGVEMPKVRAHLFARLCLAASEHAGRGLAAVRNTKGVDERLVNYLEDLKATARAKAMRFFGVDAEAQGKIGEGLAWLKAAKRELGFAEDEGRSRGFSRLKNSWKERREDRKVERGDAEWGSDAGRFEEGRVLEMLSTKWSKMNDTVSVQIVPSFDPLVSNMPSGRECHQPKPYEIPSLEEDVLARMRAPPEPSDLKMYGDEPDSAEDSDNDALHEPPGAFPGPKADYASNSAYY</sequence>
<dbReference type="EMBL" id="KN847542">
    <property type="protein sequence ID" value="KIW04029.1"/>
    <property type="molecule type" value="Genomic_DNA"/>
</dbReference>
<dbReference type="VEuPathDB" id="FungiDB:PV09_04852"/>
<dbReference type="AlphaFoldDB" id="A0A0D2AY31"/>
<gene>
    <name evidence="5" type="ORF">PV09_04852</name>
</gene>
<dbReference type="GO" id="GO:0005886">
    <property type="term" value="C:plasma membrane"/>
    <property type="evidence" value="ECO:0007669"/>
    <property type="project" value="TreeGrafter"/>
</dbReference>
<protein>
    <recommendedName>
        <fullName evidence="2">pH-response regulator protein palC</fullName>
    </recommendedName>
</protein>
<dbReference type="SMART" id="SM01041">
    <property type="entry name" value="BRO1"/>
    <property type="match status" value="1"/>
</dbReference>
<dbReference type="InParanoid" id="A0A0D2AY31"/>
<dbReference type="Gene3D" id="1.25.40.280">
    <property type="entry name" value="alix/aip1 like domains"/>
    <property type="match status" value="1"/>
</dbReference>
<dbReference type="RefSeq" id="XP_016213898.1">
    <property type="nucleotide sequence ID" value="XM_016358280.1"/>
</dbReference>
<keyword evidence="6" id="KW-1185">Reference proteome</keyword>
<name>A0A0D2AY31_9PEZI</name>
<dbReference type="InterPro" id="IPR037505">
    <property type="entry name" value="pH-resp_palC"/>
</dbReference>
<feature type="region of interest" description="Disordered" evidence="3">
    <location>
        <begin position="414"/>
        <end position="486"/>
    </location>
</feature>
<evidence type="ECO:0000256" key="2">
    <source>
        <dbReference type="ARBA" id="ARBA00022193"/>
    </source>
</evidence>
<evidence type="ECO:0000259" key="4">
    <source>
        <dbReference type="PROSITE" id="PS51180"/>
    </source>
</evidence>
<dbReference type="OrthoDB" id="10266451at2759"/>
<dbReference type="InterPro" id="IPR038499">
    <property type="entry name" value="BRO1_sf"/>
</dbReference>
<comment type="similarity">
    <text evidence="1">Belongs to the palC family.</text>
</comment>
<proteinExistence type="inferred from homology"/>
<dbReference type="PANTHER" id="PTHR40463">
    <property type="entry name" value="PH-RESPONSE REGULATOR PROTEIN PALC"/>
    <property type="match status" value="1"/>
</dbReference>
<evidence type="ECO:0000313" key="5">
    <source>
        <dbReference type="EMBL" id="KIW04029.1"/>
    </source>
</evidence>